<dbReference type="SUPFAM" id="SSF52058">
    <property type="entry name" value="L domain-like"/>
    <property type="match status" value="1"/>
</dbReference>
<proteinExistence type="predicted"/>
<dbReference type="PANTHER" id="PTHR15454">
    <property type="entry name" value="NISCHARIN RELATED"/>
    <property type="match status" value="1"/>
</dbReference>
<evidence type="ECO:0000256" key="1">
    <source>
        <dbReference type="ARBA" id="ARBA00004430"/>
    </source>
</evidence>
<evidence type="ECO:0000313" key="5">
    <source>
        <dbReference type="EMBL" id="CAE0613788.1"/>
    </source>
</evidence>
<dbReference type="EMBL" id="HBIS01009479">
    <property type="protein sequence ID" value="CAE0613788.1"/>
    <property type="molecule type" value="Transcribed_RNA"/>
</dbReference>
<dbReference type="GO" id="GO:0005930">
    <property type="term" value="C:axoneme"/>
    <property type="evidence" value="ECO:0007669"/>
    <property type="project" value="UniProtKB-SubCell"/>
</dbReference>
<dbReference type="Gene3D" id="3.80.10.10">
    <property type="entry name" value="Ribonuclease Inhibitor"/>
    <property type="match status" value="2"/>
</dbReference>
<evidence type="ECO:0000256" key="2">
    <source>
        <dbReference type="ARBA" id="ARBA00022614"/>
    </source>
</evidence>
<evidence type="ECO:0000256" key="3">
    <source>
        <dbReference type="ARBA" id="ARBA00022737"/>
    </source>
</evidence>
<protein>
    <submittedName>
        <fullName evidence="5">Uncharacterized protein</fullName>
    </submittedName>
</protein>
<dbReference type="InterPro" id="IPR032675">
    <property type="entry name" value="LRR_dom_sf"/>
</dbReference>
<evidence type="ECO:0000256" key="4">
    <source>
        <dbReference type="SAM" id="MobiDB-lite"/>
    </source>
</evidence>
<feature type="region of interest" description="Disordered" evidence="4">
    <location>
        <begin position="401"/>
        <end position="515"/>
    </location>
</feature>
<reference evidence="5" key="1">
    <citation type="submission" date="2021-01" db="EMBL/GenBank/DDBJ databases">
        <authorList>
            <person name="Corre E."/>
            <person name="Pelletier E."/>
            <person name="Niang G."/>
            <person name="Scheremetjew M."/>
            <person name="Finn R."/>
            <person name="Kale V."/>
            <person name="Holt S."/>
            <person name="Cochrane G."/>
            <person name="Meng A."/>
            <person name="Brown T."/>
            <person name="Cohen L."/>
        </authorList>
    </citation>
    <scope>NUCLEOTIDE SEQUENCE</scope>
    <source>
        <strain evidence="5">CCMP1897</strain>
    </source>
</reference>
<keyword evidence="3" id="KW-0677">Repeat</keyword>
<sequence length="515" mass="57276">MELCKVMQTYARQRKREEETVARIKEKEGDRIEAALHHLCKLLKIPREKDGSYDVAETCCAEFFMEFSLPKAVVALPCLTSLRKLVVVNCSLSTLPPLGKLLQLERADFTDNKITSLPQGLQEKQMTLRELTLDSNLLNTLDGVDSFPGLRYLSASENRIASEKGVDRLPRLEKLNLAGNCIQHVSLAGYSYGKIKMLDLSGNPIALLHETANLAALADLVEVHFSSQECGACPIAHHPSYFYYLIFHLPRIRRIDSFVLGKHSRQLAEAGYLETLWNGEFCFQDQSVPDMTELEEIERRISLLTSQHCLEPSSRSCAESIPQSIDTRKDMEDISWIQYGEPDLIGEDVGTPIEQVNAAIWTGSETPSSSLSNSLDNIAINFTDAELDQMRRKIDEEVNGYRGCVPYPLPRSVVSDGRINKSSRSRKVPMMAASTSSSSSLKSKDYGEPTRSKACKKGNTPSNDSRKHSKSQKNASGNRAKPSSKRNAEGPKMASPGRPQSTWSGRFGSPASREL</sequence>
<dbReference type="AlphaFoldDB" id="A0A7S3UGJ4"/>
<comment type="subcellular location">
    <subcellularLocation>
        <location evidence="1">Cytoplasm</location>
        <location evidence="1">Cytoskeleton</location>
        <location evidence="1">Cilium axoneme</location>
    </subcellularLocation>
</comment>
<keyword evidence="2" id="KW-0433">Leucine-rich repeat</keyword>
<accession>A0A7S3UGJ4</accession>
<feature type="compositionally biased region" description="Basic and acidic residues" evidence="4">
    <location>
        <begin position="442"/>
        <end position="451"/>
    </location>
</feature>
<name>A0A7S3UGJ4_9CHLO</name>
<organism evidence="5">
    <name type="scientific">Picocystis salinarum</name>
    <dbReference type="NCBI Taxonomy" id="88271"/>
    <lineage>
        <taxon>Eukaryota</taxon>
        <taxon>Viridiplantae</taxon>
        <taxon>Chlorophyta</taxon>
        <taxon>Picocystophyceae</taxon>
        <taxon>Picocystales</taxon>
        <taxon>Picocystaceae</taxon>
        <taxon>Picocystis</taxon>
    </lineage>
</organism>
<dbReference type="PANTHER" id="PTHR15454:SF56">
    <property type="entry name" value="PROTEIN PHOSPHATASE 1 REGULATORY SUBUNIT 7-RELATED"/>
    <property type="match status" value="1"/>
</dbReference>
<gene>
    <name evidence="5" type="ORF">PSAL00342_LOCUS7689</name>
</gene>